<organism evidence="3 4">
    <name type="scientific">Cladorrhinum samala</name>
    <dbReference type="NCBI Taxonomy" id="585594"/>
    <lineage>
        <taxon>Eukaryota</taxon>
        <taxon>Fungi</taxon>
        <taxon>Dikarya</taxon>
        <taxon>Ascomycota</taxon>
        <taxon>Pezizomycotina</taxon>
        <taxon>Sordariomycetes</taxon>
        <taxon>Sordariomycetidae</taxon>
        <taxon>Sordariales</taxon>
        <taxon>Podosporaceae</taxon>
        <taxon>Cladorrhinum</taxon>
    </lineage>
</organism>
<accession>A0AAV9HDV5</accession>
<protein>
    <submittedName>
        <fullName evidence="3">Glycosyltransferase</fullName>
    </submittedName>
</protein>
<dbReference type="SUPFAM" id="SSF53756">
    <property type="entry name" value="UDP-Glycosyltransferase/glycogen phosphorylase"/>
    <property type="match status" value="1"/>
</dbReference>
<keyword evidence="1" id="KW-0328">Glycosyltransferase</keyword>
<reference evidence="3" key="2">
    <citation type="submission" date="2023-06" db="EMBL/GenBank/DDBJ databases">
        <authorList>
            <consortium name="Lawrence Berkeley National Laboratory"/>
            <person name="Mondo S.J."/>
            <person name="Hensen N."/>
            <person name="Bonometti L."/>
            <person name="Westerberg I."/>
            <person name="Brannstrom I.O."/>
            <person name="Guillou S."/>
            <person name="Cros-Aarteil S."/>
            <person name="Calhoun S."/>
            <person name="Haridas S."/>
            <person name="Kuo A."/>
            <person name="Pangilinan J."/>
            <person name="Riley R."/>
            <person name="Labutti K."/>
            <person name="Andreopoulos B."/>
            <person name="Lipzen A."/>
            <person name="Chen C."/>
            <person name="Yanf M."/>
            <person name="Daum C."/>
            <person name="Ng V."/>
            <person name="Clum A."/>
            <person name="Steindorff A."/>
            <person name="Ohm R."/>
            <person name="Martin F."/>
            <person name="Silar P."/>
            <person name="Natvig D."/>
            <person name="Lalanne C."/>
            <person name="Gautier V."/>
            <person name="Ament-Velasquez S.L."/>
            <person name="Kruys A."/>
            <person name="Hutchinson M.I."/>
            <person name="Powell A.J."/>
            <person name="Barry K."/>
            <person name="Miller A.N."/>
            <person name="Grigoriev I.V."/>
            <person name="Debuchy R."/>
            <person name="Gladieux P."/>
            <person name="Thoren M.H."/>
            <person name="Johannesson H."/>
        </authorList>
    </citation>
    <scope>NUCLEOTIDE SEQUENCE</scope>
    <source>
        <strain evidence="3">PSN324</strain>
    </source>
</reference>
<dbReference type="EMBL" id="MU865101">
    <property type="protein sequence ID" value="KAK4457708.1"/>
    <property type="molecule type" value="Genomic_DNA"/>
</dbReference>
<dbReference type="InterPro" id="IPR001296">
    <property type="entry name" value="Glyco_trans_1"/>
</dbReference>
<comment type="caution">
    <text evidence="3">The sequence shown here is derived from an EMBL/GenBank/DDBJ whole genome shotgun (WGS) entry which is preliminary data.</text>
</comment>
<keyword evidence="4" id="KW-1185">Reference proteome</keyword>
<keyword evidence="1" id="KW-0808">Transferase</keyword>
<reference evidence="3" key="1">
    <citation type="journal article" date="2023" name="Mol. Phylogenet. Evol.">
        <title>Genome-scale phylogeny and comparative genomics of the fungal order Sordariales.</title>
        <authorList>
            <person name="Hensen N."/>
            <person name="Bonometti L."/>
            <person name="Westerberg I."/>
            <person name="Brannstrom I.O."/>
            <person name="Guillou S."/>
            <person name="Cros-Aarteil S."/>
            <person name="Calhoun S."/>
            <person name="Haridas S."/>
            <person name="Kuo A."/>
            <person name="Mondo S."/>
            <person name="Pangilinan J."/>
            <person name="Riley R."/>
            <person name="LaButti K."/>
            <person name="Andreopoulos B."/>
            <person name="Lipzen A."/>
            <person name="Chen C."/>
            <person name="Yan M."/>
            <person name="Daum C."/>
            <person name="Ng V."/>
            <person name="Clum A."/>
            <person name="Steindorff A."/>
            <person name="Ohm R.A."/>
            <person name="Martin F."/>
            <person name="Silar P."/>
            <person name="Natvig D.O."/>
            <person name="Lalanne C."/>
            <person name="Gautier V."/>
            <person name="Ament-Velasquez S.L."/>
            <person name="Kruys A."/>
            <person name="Hutchinson M.I."/>
            <person name="Powell A.J."/>
            <person name="Barry K."/>
            <person name="Miller A.N."/>
            <person name="Grigoriev I.V."/>
            <person name="Debuchy R."/>
            <person name="Gladieux P."/>
            <person name="Hiltunen Thoren M."/>
            <person name="Johannesson H."/>
        </authorList>
    </citation>
    <scope>NUCLEOTIDE SEQUENCE</scope>
    <source>
        <strain evidence="3">PSN324</strain>
    </source>
</reference>
<dbReference type="AlphaFoldDB" id="A0AAV9HDV5"/>
<dbReference type="Gene3D" id="3.40.50.2000">
    <property type="entry name" value="Glycogen Phosphorylase B"/>
    <property type="match status" value="1"/>
</dbReference>
<sequence length="352" mass="39390">MRVFLVQTAHGLSPSSGGYKAAAKGVEPNIVQHDANVKTFSDEDGIHNIRSDVSPQMQGIIDTCTRHIGLFRPTHIVFNDALTMKITAVHPARSRFKRVTVVHSAEQLPFGPYCAGVSGHCLSASVENDMLRSVDGVWSVSRAIQEYAWEHGRLRTKALVHSPNTFLSNKTRDMPIIRNNVDRDEVGMINPCPYKGLSIILDLAKRLPNIKFVTWESWGSKPQHIEMLRSLPNVQVLPTTLHTNEIWDRIKVLLAPSIWYEAWGIVVTEAQLRGIPVIASNAGGLREAKLGLPYCIPVKMALVKLMTDREAYLALASLTAVKTGEWLRGLDVRAHEKWLLSMMDENDQYLEK</sequence>
<evidence type="ECO:0000256" key="1">
    <source>
        <dbReference type="ARBA" id="ARBA00022676"/>
    </source>
</evidence>
<dbReference type="Pfam" id="PF00534">
    <property type="entry name" value="Glycos_transf_1"/>
    <property type="match status" value="1"/>
</dbReference>
<proteinExistence type="predicted"/>
<evidence type="ECO:0000313" key="4">
    <source>
        <dbReference type="Proteomes" id="UP001321749"/>
    </source>
</evidence>
<evidence type="ECO:0000259" key="2">
    <source>
        <dbReference type="Pfam" id="PF00534"/>
    </source>
</evidence>
<name>A0AAV9HDV5_9PEZI</name>
<dbReference type="Proteomes" id="UP001321749">
    <property type="component" value="Unassembled WGS sequence"/>
</dbReference>
<gene>
    <name evidence="3" type="ORF">QBC42DRAFT_317205</name>
</gene>
<evidence type="ECO:0000313" key="3">
    <source>
        <dbReference type="EMBL" id="KAK4457708.1"/>
    </source>
</evidence>
<feature type="domain" description="Glycosyl transferase family 1" evidence="2">
    <location>
        <begin position="194"/>
        <end position="287"/>
    </location>
</feature>